<proteinExistence type="predicted"/>
<dbReference type="InterPro" id="IPR052345">
    <property type="entry name" value="Rad_response_metalloprotease"/>
</dbReference>
<evidence type="ECO:0000259" key="1">
    <source>
        <dbReference type="Pfam" id="PF06114"/>
    </source>
</evidence>
<feature type="domain" description="IrrE N-terminal-like" evidence="1">
    <location>
        <begin position="41"/>
        <end position="146"/>
    </location>
</feature>
<name>R4KTB9_9FIRM</name>
<dbReference type="STRING" id="767817.Desgi_3526"/>
<gene>
    <name evidence="2" type="ORF">Desgi_3526</name>
</gene>
<keyword evidence="3" id="KW-1185">Reference proteome</keyword>
<organism evidence="2 3">
    <name type="scientific">Desulfoscipio gibsoniae DSM 7213</name>
    <dbReference type="NCBI Taxonomy" id="767817"/>
    <lineage>
        <taxon>Bacteria</taxon>
        <taxon>Bacillati</taxon>
        <taxon>Bacillota</taxon>
        <taxon>Clostridia</taxon>
        <taxon>Eubacteriales</taxon>
        <taxon>Desulfallaceae</taxon>
        <taxon>Desulfoscipio</taxon>
    </lineage>
</organism>
<evidence type="ECO:0000313" key="2">
    <source>
        <dbReference type="EMBL" id="AGL02851.1"/>
    </source>
</evidence>
<dbReference type="EMBL" id="CP003273">
    <property type="protein sequence ID" value="AGL02851.1"/>
    <property type="molecule type" value="Genomic_DNA"/>
</dbReference>
<protein>
    <submittedName>
        <fullName evidence="2">Putative Zn peptidase</fullName>
    </submittedName>
</protein>
<accession>R4KTB9</accession>
<dbReference type="PANTHER" id="PTHR43236:SF1">
    <property type="entry name" value="BLL7220 PROTEIN"/>
    <property type="match status" value="1"/>
</dbReference>
<sequence length="184" mass="21380">MDCCCDRISMEVNLLNKSLLYESAEKYIRRFGTRDPYAIADGLGIEVLFRNDFAKLKGLYRVIQRNRFIFLNENLPEQVQTLVCAHELGHDAHHRNLADDSPFREYVLYSMNTRPEYEANLFAASLLLPDDEVHKYAREGYDVVQIAAMMNTDINLMLIKMGDMNSRGYSFNTVYTPRSDFLSR</sequence>
<dbReference type="InterPro" id="IPR010359">
    <property type="entry name" value="IrrE_HExxH"/>
</dbReference>
<dbReference type="eggNOG" id="COG2856">
    <property type="taxonomic scope" value="Bacteria"/>
</dbReference>
<dbReference type="PANTHER" id="PTHR43236">
    <property type="entry name" value="ANTITOXIN HIGA1"/>
    <property type="match status" value="1"/>
</dbReference>
<dbReference type="Pfam" id="PF06114">
    <property type="entry name" value="Peptidase_M78"/>
    <property type="match status" value="1"/>
</dbReference>
<reference evidence="2 3" key="1">
    <citation type="submission" date="2012-01" db="EMBL/GenBank/DDBJ databases">
        <title>Complete sequence of Desulfotomaculum gibsoniae DSM 7213.</title>
        <authorList>
            <consortium name="US DOE Joint Genome Institute"/>
            <person name="Lucas S."/>
            <person name="Han J."/>
            <person name="Lapidus A."/>
            <person name="Cheng J.-F."/>
            <person name="Goodwin L."/>
            <person name="Pitluck S."/>
            <person name="Peters L."/>
            <person name="Ovchinnikova G."/>
            <person name="Teshima H."/>
            <person name="Detter J.C."/>
            <person name="Han C."/>
            <person name="Tapia R."/>
            <person name="Land M."/>
            <person name="Hauser L."/>
            <person name="Kyrpides N."/>
            <person name="Ivanova N."/>
            <person name="Pagani I."/>
            <person name="Parshina S."/>
            <person name="Plugge C."/>
            <person name="Muyzer G."/>
            <person name="Kuever J."/>
            <person name="Ivanova A."/>
            <person name="Nazina T."/>
            <person name="Klenk H.-P."/>
            <person name="Brambilla E."/>
            <person name="Spring S."/>
            <person name="Stams A.F."/>
            <person name="Woyke T."/>
        </authorList>
    </citation>
    <scope>NUCLEOTIDE SEQUENCE [LARGE SCALE GENOMIC DNA]</scope>
    <source>
        <strain evidence="2 3">DSM 7213</strain>
    </source>
</reference>
<dbReference type="KEGG" id="dgi:Desgi_3526"/>
<evidence type="ECO:0000313" key="3">
    <source>
        <dbReference type="Proteomes" id="UP000013520"/>
    </source>
</evidence>
<dbReference type="AlphaFoldDB" id="R4KTB9"/>
<dbReference type="Gene3D" id="1.10.10.2910">
    <property type="match status" value="1"/>
</dbReference>
<dbReference type="HOGENOM" id="CLU_122894_0_0_9"/>
<dbReference type="Proteomes" id="UP000013520">
    <property type="component" value="Chromosome"/>
</dbReference>